<gene>
    <name evidence="1" type="ORF">OGM63_18365</name>
</gene>
<reference evidence="1 2" key="1">
    <citation type="submission" date="2022-10" db="EMBL/GenBank/DDBJ databases">
        <title>Identification of biosynthetic pathway for the production of the potent trypsin inhibitor radiosumin.</title>
        <authorList>
            <person name="Fewer D.P."/>
            <person name="Delbaje E."/>
            <person name="Ouyang X."/>
            <person name="Agostino P.D."/>
            <person name="Wahlsten M."/>
            <person name="Jokela J."/>
            <person name="Permi P."/>
            <person name="Haapaniemi E."/>
            <person name="Koistinen H."/>
        </authorList>
    </citation>
    <scope>NUCLEOTIDE SEQUENCE [LARGE SCALE GENOMIC DNA]</scope>
    <source>
        <strain evidence="1 2">NIES-515</strain>
    </source>
</reference>
<sequence length="57" mass="6062">MGSGIIEFMAIGTAVKKMPGVATHSSMLLPQAIIQDRDTFINTAEGTLKTQLNQTPS</sequence>
<dbReference type="RefSeq" id="WP_263747098.1">
    <property type="nucleotide sequence ID" value="NZ_JAOWRF010000258.1"/>
</dbReference>
<name>A0ABT3B238_9CYAN</name>
<dbReference type="EMBL" id="JAOWRF010000258">
    <property type="protein sequence ID" value="MCV3215453.1"/>
    <property type="molecule type" value="Genomic_DNA"/>
</dbReference>
<proteinExistence type="predicted"/>
<protein>
    <submittedName>
        <fullName evidence="1">Uncharacterized protein</fullName>
    </submittedName>
</protein>
<keyword evidence="2" id="KW-1185">Reference proteome</keyword>
<evidence type="ECO:0000313" key="1">
    <source>
        <dbReference type="EMBL" id="MCV3215453.1"/>
    </source>
</evidence>
<accession>A0ABT3B238</accession>
<organism evidence="1 2">
    <name type="scientific">Plectonema radiosum NIES-515</name>
    <dbReference type="NCBI Taxonomy" id="2986073"/>
    <lineage>
        <taxon>Bacteria</taxon>
        <taxon>Bacillati</taxon>
        <taxon>Cyanobacteriota</taxon>
        <taxon>Cyanophyceae</taxon>
        <taxon>Oscillatoriophycideae</taxon>
        <taxon>Oscillatoriales</taxon>
        <taxon>Microcoleaceae</taxon>
        <taxon>Plectonema</taxon>
    </lineage>
</organism>
<evidence type="ECO:0000313" key="2">
    <source>
        <dbReference type="Proteomes" id="UP001526143"/>
    </source>
</evidence>
<dbReference type="Proteomes" id="UP001526143">
    <property type="component" value="Unassembled WGS sequence"/>
</dbReference>
<comment type="caution">
    <text evidence="1">The sequence shown here is derived from an EMBL/GenBank/DDBJ whole genome shotgun (WGS) entry which is preliminary data.</text>
</comment>